<geneLocation type="plasmid" evidence="1 2">
    <name>unnamed4</name>
</geneLocation>
<sequence>MVPRDRADPAEQAVHHAILRAFAAHGRAPTAADLTAVAAEFDRSAEHVLARLHDSDVIRLDPSGNIASAYPTSATPHRVRIDNGATMDSSSPTMVGPSVNVSPYTPWGIWVRV</sequence>
<gene>
    <name evidence="1" type="ORF">JWS13_03420</name>
</gene>
<dbReference type="InterPro" id="IPR053717">
    <property type="entry name" value="MerB_lyase_sf"/>
</dbReference>
<evidence type="ECO:0000313" key="1">
    <source>
        <dbReference type="EMBL" id="QSE87709.1"/>
    </source>
</evidence>
<organism evidence="1 2">
    <name type="scientific">Rhodococcus pseudokoreensis</name>
    <dbReference type="NCBI Taxonomy" id="2811421"/>
    <lineage>
        <taxon>Bacteria</taxon>
        <taxon>Bacillati</taxon>
        <taxon>Actinomycetota</taxon>
        <taxon>Actinomycetes</taxon>
        <taxon>Mycobacteriales</taxon>
        <taxon>Nocardiaceae</taxon>
        <taxon>Rhodococcus</taxon>
    </lineage>
</organism>
<evidence type="ECO:0008006" key="3">
    <source>
        <dbReference type="Google" id="ProtNLM"/>
    </source>
</evidence>
<dbReference type="EMBL" id="CP070615">
    <property type="protein sequence ID" value="QSE87709.1"/>
    <property type="molecule type" value="Genomic_DNA"/>
</dbReference>
<keyword evidence="2" id="KW-1185">Reference proteome</keyword>
<accession>A0A974VYV3</accession>
<reference evidence="1 2" key="1">
    <citation type="journal article" date="2021" name="Microbiol. Resour. Announc.">
        <title>Complete Genome Sequences of Two Rhodococcus sp. Strains with Large and Linear Chromosomes, Isolated from Apple Rhizosphere.</title>
        <authorList>
            <person name="Benning S."/>
            <person name="Brugnone N."/>
            <person name="Siani R."/>
            <person name="Kublik S."/>
            <person name="Schloter M."/>
            <person name="Rad V."/>
        </authorList>
    </citation>
    <scope>NUCLEOTIDE SEQUENCE [LARGE SCALE GENOMIC DNA]</scope>
    <source>
        <strain evidence="1 2">R79</strain>
    </source>
</reference>
<reference evidence="1 2" key="2">
    <citation type="journal article" date="2022" name="Arch. Microbiol.">
        <title>Rhodococcus pseudokoreensis sp. nov. isolated from the rhizosphere of young M26 apple rootstocks.</title>
        <authorList>
            <person name="Kampfer P."/>
            <person name="Glaeser S.P."/>
            <person name="Blom J."/>
            <person name="Wolf J."/>
            <person name="Benning S."/>
            <person name="Schloter M."/>
            <person name="Neumann-Schaal M."/>
        </authorList>
    </citation>
    <scope>NUCLEOTIDE SEQUENCE [LARGE SCALE GENOMIC DNA]</scope>
    <source>
        <strain evidence="1 2">R79</strain>
    </source>
</reference>
<dbReference type="Gene3D" id="3.30.450.410">
    <property type="match status" value="1"/>
</dbReference>
<name>A0A974VYV3_9NOCA</name>
<keyword evidence="1" id="KW-0614">Plasmid</keyword>
<dbReference type="Proteomes" id="UP000662986">
    <property type="component" value="Plasmid unnamed4"/>
</dbReference>
<protein>
    <recommendedName>
        <fullName evidence="3">LexA repressor DNA-binding domain-containing protein</fullName>
    </recommendedName>
</protein>
<proteinExistence type="predicted"/>
<evidence type="ECO:0000313" key="2">
    <source>
        <dbReference type="Proteomes" id="UP000662986"/>
    </source>
</evidence>
<dbReference type="RefSeq" id="WP_206004485.1">
    <property type="nucleotide sequence ID" value="NZ_CP070615.1"/>
</dbReference>